<keyword evidence="5" id="KW-1133">Transmembrane helix</keyword>
<keyword evidence="2" id="KW-0813">Transport</keyword>
<feature type="non-terminal residue" evidence="7">
    <location>
        <position position="1"/>
    </location>
</feature>
<evidence type="ECO:0000256" key="6">
    <source>
        <dbReference type="ARBA" id="ARBA00023136"/>
    </source>
</evidence>
<evidence type="ECO:0000256" key="3">
    <source>
        <dbReference type="ARBA" id="ARBA00022475"/>
    </source>
</evidence>
<feature type="non-terminal residue" evidence="7">
    <location>
        <position position="77"/>
    </location>
</feature>
<evidence type="ECO:0000256" key="2">
    <source>
        <dbReference type="ARBA" id="ARBA00022448"/>
    </source>
</evidence>
<dbReference type="Pfam" id="PF01235">
    <property type="entry name" value="Na_Ala_symp"/>
    <property type="match status" value="1"/>
</dbReference>
<name>W1YR33_9ZZZZ</name>
<accession>W1YR33</accession>
<reference evidence="7" key="1">
    <citation type="submission" date="2013-12" db="EMBL/GenBank/DDBJ databases">
        <title>A Varibaculum cambriense genome reconstructed from a premature infant gut community with otherwise low bacterial novelty that shifts toward anaerobic metabolism during the third week of life.</title>
        <authorList>
            <person name="Brown C.T."/>
            <person name="Sharon I."/>
            <person name="Thomas B.C."/>
            <person name="Castelle C.J."/>
            <person name="Morowitz M.J."/>
            <person name="Banfield J.F."/>
        </authorList>
    </citation>
    <scope>NUCLEOTIDE SEQUENCE</scope>
</reference>
<evidence type="ECO:0000313" key="7">
    <source>
        <dbReference type="EMBL" id="ETJ43634.1"/>
    </source>
</evidence>
<evidence type="ECO:0000256" key="1">
    <source>
        <dbReference type="ARBA" id="ARBA00004651"/>
    </source>
</evidence>
<sequence length="77" mass="7736">NLTEFARVIGWIFSSAFAPEPLVGGLGGGILAAVVNGTKRGLFSNEAGQGTAPNAAATATVTHPVQQGLIQSLGVFI</sequence>
<proteinExistence type="predicted"/>
<dbReference type="GO" id="GO:0005886">
    <property type="term" value="C:plasma membrane"/>
    <property type="evidence" value="ECO:0007669"/>
    <property type="project" value="UniProtKB-SubCell"/>
</dbReference>
<dbReference type="AlphaFoldDB" id="W1YR33"/>
<dbReference type="InterPro" id="IPR001463">
    <property type="entry name" value="Na/Ala_symport"/>
</dbReference>
<keyword evidence="6" id="KW-0472">Membrane</keyword>
<keyword evidence="3" id="KW-1003">Cell membrane</keyword>
<evidence type="ECO:0000256" key="5">
    <source>
        <dbReference type="ARBA" id="ARBA00022989"/>
    </source>
</evidence>
<dbReference type="PANTHER" id="PTHR30330">
    <property type="entry name" value="AGSS FAMILY TRANSPORTER, SODIUM-ALANINE"/>
    <property type="match status" value="1"/>
</dbReference>
<dbReference type="PANTHER" id="PTHR30330:SF1">
    <property type="entry name" value="AMINO-ACID CARRIER PROTEIN ALST"/>
    <property type="match status" value="1"/>
</dbReference>
<dbReference type="GO" id="GO:0005283">
    <property type="term" value="F:amino acid:sodium symporter activity"/>
    <property type="evidence" value="ECO:0007669"/>
    <property type="project" value="InterPro"/>
</dbReference>
<gene>
    <name evidence="7" type="ORF">Q604_UNBC02354G0001</name>
</gene>
<comment type="subcellular location">
    <subcellularLocation>
        <location evidence="1">Cell membrane</location>
        <topology evidence="1">Multi-pass membrane protein</topology>
    </subcellularLocation>
</comment>
<dbReference type="EMBL" id="AZMM01002354">
    <property type="protein sequence ID" value="ETJ43634.1"/>
    <property type="molecule type" value="Genomic_DNA"/>
</dbReference>
<comment type="caution">
    <text evidence="7">The sequence shown here is derived from an EMBL/GenBank/DDBJ whole genome shotgun (WGS) entry which is preliminary data.</text>
</comment>
<evidence type="ECO:0000256" key="4">
    <source>
        <dbReference type="ARBA" id="ARBA00022692"/>
    </source>
</evidence>
<keyword evidence="4" id="KW-0812">Transmembrane</keyword>
<protein>
    <submittedName>
        <fullName evidence="7">AGCS family alanine or glycine:sodium (Na+) or proton (H+) symporter</fullName>
    </submittedName>
</protein>
<organism evidence="7">
    <name type="scientific">human gut metagenome</name>
    <dbReference type="NCBI Taxonomy" id="408170"/>
    <lineage>
        <taxon>unclassified sequences</taxon>
        <taxon>metagenomes</taxon>
        <taxon>organismal metagenomes</taxon>
    </lineage>
</organism>